<dbReference type="AlphaFoldDB" id="A0A926JPD2"/>
<evidence type="ECO:0000256" key="1">
    <source>
        <dbReference type="SAM" id="MobiDB-lite"/>
    </source>
</evidence>
<keyword evidence="2" id="KW-0812">Transmembrane</keyword>
<accession>A0A926JPD2</accession>
<dbReference type="EMBL" id="JACVDC010000004">
    <property type="protein sequence ID" value="MBC9794914.1"/>
    <property type="molecule type" value="Genomic_DNA"/>
</dbReference>
<evidence type="ECO:0000313" key="4">
    <source>
        <dbReference type="Proteomes" id="UP000653730"/>
    </source>
</evidence>
<evidence type="ECO:0000313" key="3">
    <source>
        <dbReference type="EMBL" id="MBC9794914.1"/>
    </source>
</evidence>
<feature type="compositionally biased region" description="Basic and acidic residues" evidence="1">
    <location>
        <begin position="105"/>
        <end position="122"/>
    </location>
</feature>
<sequence length="122" mass="13865">MFKNPFSFDGRIRRTEYGISYIIYFAGAVIINVISALLATNIDPGLAGIMPLALSLPLLYFFIAQTAKRCHDRGHSGWYQLIPFYNLYLLFAESKYGPNEYGPNPKEEGNHQEIEKIGVEEE</sequence>
<keyword evidence="2" id="KW-0472">Membrane</keyword>
<dbReference type="InterPro" id="IPR008523">
    <property type="entry name" value="DUF805"/>
</dbReference>
<keyword evidence="4" id="KW-1185">Reference proteome</keyword>
<gene>
    <name evidence="3" type="ORF">IBL28_02960</name>
</gene>
<organism evidence="3 4">
    <name type="scientific">Sinomicrobium weinanense</name>
    <dbReference type="NCBI Taxonomy" id="2842200"/>
    <lineage>
        <taxon>Bacteria</taxon>
        <taxon>Pseudomonadati</taxon>
        <taxon>Bacteroidota</taxon>
        <taxon>Flavobacteriia</taxon>
        <taxon>Flavobacteriales</taxon>
        <taxon>Flavobacteriaceae</taxon>
        <taxon>Sinomicrobium</taxon>
    </lineage>
</organism>
<dbReference type="PANTHER" id="PTHR34980:SF3">
    <property type="entry name" value="BLR8105 PROTEIN"/>
    <property type="match status" value="1"/>
</dbReference>
<dbReference type="Proteomes" id="UP000653730">
    <property type="component" value="Unassembled WGS sequence"/>
</dbReference>
<dbReference type="RefSeq" id="WP_187964068.1">
    <property type="nucleotide sequence ID" value="NZ_JACVDC010000004.1"/>
</dbReference>
<name>A0A926JPD2_9FLAO</name>
<dbReference type="GO" id="GO:0005886">
    <property type="term" value="C:plasma membrane"/>
    <property type="evidence" value="ECO:0007669"/>
    <property type="project" value="TreeGrafter"/>
</dbReference>
<dbReference type="PANTHER" id="PTHR34980">
    <property type="entry name" value="INNER MEMBRANE PROTEIN-RELATED-RELATED"/>
    <property type="match status" value="1"/>
</dbReference>
<feature type="region of interest" description="Disordered" evidence="1">
    <location>
        <begin position="100"/>
        <end position="122"/>
    </location>
</feature>
<feature type="transmembrane region" description="Helical" evidence="2">
    <location>
        <begin position="21"/>
        <end position="39"/>
    </location>
</feature>
<feature type="transmembrane region" description="Helical" evidence="2">
    <location>
        <begin position="45"/>
        <end position="63"/>
    </location>
</feature>
<keyword evidence="2" id="KW-1133">Transmembrane helix</keyword>
<proteinExistence type="predicted"/>
<reference evidence="3 4" key="1">
    <citation type="submission" date="2020-09" db="EMBL/GenBank/DDBJ databases">
        <title>Sinomicrobium weinanense sp. nov., a halophilic bacteria isolated from saline-alkali soil.</title>
        <authorList>
            <person name="Wu P."/>
            <person name="Ren H."/>
            <person name="Mei Y."/>
            <person name="Liang Y."/>
            <person name="Chen Z."/>
        </authorList>
    </citation>
    <scope>NUCLEOTIDE SEQUENCE [LARGE SCALE GENOMIC DNA]</scope>
    <source>
        <strain evidence="3 4">FJxs</strain>
    </source>
</reference>
<protein>
    <submittedName>
        <fullName evidence="3">DUF805 domain-containing protein</fullName>
    </submittedName>
</protein>
<comment type="caution">
    <text evidence="3">The sequence shown here is derived from an EMBL/GenBank/DDBJ whole genome shotgun (WGS) entry which is preliminary data.</text>
</comment>
<dbReference type="Pfam" id="PF05656">
    <property type="entry name" value="DUF805"/>
    <property type="match status" value="1"/>
</dbReference>
<evidence type="ECO:0000256" key="2">
    <source>
        <dbReference type="SAM" id="Phobius"/>
    </source>
</evidence>